<dbReference type="GO" id="GO:0008410">
    <property type="term" value="F:CoA-transferase activity"/>
    <property type="evidence" value="ECO:0007669"/>
    <property type="project" value="InterPro"/>
</dbReference>
<proteinExistence type="predicted"/>
<sequence length="251" mass="27121">MTDFKPEELLAIAIARLIADATHVAVGAASPIPATACVLLRARQARDGVAGLRLSLLQRRRGNPFSDGTCELFDLAGQGRIDVFFLGGAQIDGAANINLVGTGGSYPKSERRFPGSFGSAFMYFAARRTILFREEHSPRVLVPKVDFVSAPGSSPPNVWRRGGPQALVTGKAIFLWDAARGRFRLDSVHPGYSVDRIRTDTGFEFDCARDVPTTAIPDAADLALLRGPVAQEIAEDYPNFANRVWATAGKY</sequence>
<dbReference type="Gene3D" id="3.40.1080.10">
    <property type="entry name" value="Glutaconate Coenzyme A-transferase"/>
    <property type="match status" value="1"/>
</dbReference>
<dbReference type="Pfam" id="PF01144">
    <property type="entry name" value="CoA_trans"/>
    <property type="match status" value="1"/>
</dbReference>
<dbReference type="PANTHER" id="PTHR43293:SF3">
    <property type="entry name" value="CHOLESTEROL RING-CLEAVING HYDROLASE IPDB SUBUNIT"/>
    <property type="match status" value="1"/>
</dbReference>
<evidence type="ECO:0000313" key="1">
    <source>
        <dbReference type="EMBL" id="OGI66477.1"/>
    </source>
</evidence>
<comment type="caution">
    <text evidence="1">The sequence shown here is derived from an EMBL/GenBank/DDBJ whole genome shotgun (WGS) entry which is preliminary data.</text>
</comment>
<dbReference type="EMBL" id="MFSP01000086">
    <property type="protein sequence ID" value="OGI66477.1"/>
    <property type="molecule type" value="Genomic_DNA"/>
</dbReference>
<dbReference type="InterPro" id="IPR037171">
    <property type="entry name" value="NagB/RpiA_transferase-like"/>
</dbReference>
<dbReference type="SUPFAM" id="SSF100950">
    <property type="entry name" value="NagB/RpiA/CoA transferase-like"/>
    <property type="match status" value="1"/>
</dbReference>
<organism evidence="1 2">
    <name type="scientific">Candidatus Muproteobacteria bacterium RBG_16_60_9</name>
    <dbReference type="NCBI Taxonomy" id="1817755"/>
    <lineage>
        <taxon>Bacteria</taxon>
        <taxon>Pseudomonadati</taxon>
        <taxon>Pseudomonadota</taxon>
        <taxon>Candidatus Muproteobacteria</taxon>
    </lineage>
</organism>
<dbReference type="Proteomes" id="UP000179076">
    <property type="component" value="Unassembled WGS sequence"/>
</dbReference>
<dbReference type="AlphaFoldDB" id="A0A1F6V9Y5"/>
<gene>
    <name evidence="1" type="ORF">A2W18_00455</name>
</gene>
<accession>A0A1F6V9Y5</accession>
<dbReference type="InterPro" id="IPR004165">
    <property type="entry name" value="CoA_trans_fam_I"/>
</dbReference>
<name>A0A1F6V9Y5_9PROT</name>
<evidence type="ECO:0000313" key="2">
    <source>
        <dbReference type="Proteomes" id="UP000179076"/>
    </source>
</evidence>
<reference evidence="1 2" key="1">
    <citation type="journal article" date="2016" name="Nat. Commun.">
        <title>Thousands of microbial genomes shed light on interconnected biogeochemical processes in an aquifer system.</title>
        <authorList>
            <person name="Anantharaman K."/>
            <person name="Brown C.T."/>
            <person name="Hug L.A."/>
            <person name="Sharon I."/>
            <person name="Castelle C.J."/>
            <person name="Probst A.J."/>
            <person name="Thomas B.C."/>
            <person name="Singh A."/>
            <person name="Wilkins M.J."/>
            <person name="Karaoz U."/>
            <person name="Brodie E.L."/>
            <person name="Williams K.H."/>
            <person name="Hubbard S.S."/>
            <person name="Banfield J.F."/>
        </authorList>
    </citation>
    <scope>NUCLEOTIDE SEQUENCE [LARGE SCALE GENOMIC DNA]</scope>
</reference>
<dbReference type="PANTHER" id="PTHR43293">
    <property type="entry name" value="ACETATE COA-TRANSFERASE YDIF"/>
    <property type="match status" value="1"/>
</dbReference>
<protein>
    <submittedName>
        <fullName evidence="1">CoA synthetase</fullName>
    </submittedName>
</protein>
<dbReference type="SMART" id="SM00882">
    <property type="entry name" value="CoA_trans"/>
    <property type="match status" value="1"/>
</dbReference>